<dbReference type="AlphaFoldDB" id="A0A803LNY3"/>
<accession>A0A803LNY3</accession>
<keyword evidence="1" id="KW-1133">Transmembrane helix</keyword>
<evidence type="ECO:0000256" key="1">
    <source>
        <dbReference type="SAM" id="Phobius"/>
    </source>
</evidence>
<keyword evidence="1" id="KW-0472">Membrane</keyword>
<feature type="transmembrane region" description="Helical" evidence="1">
    <location>
        <begin position="20"/>
        <end position="42"/>
    </location>
</feature>
<dbReference type="Gramene" id="AUR62016662-RA">
    <property type="protein sequence ID" value="AUR62016662-RA:cds"/>
    <property type="gene ID" value="AUR62016662"/>
</dbReference>
<reference evidence="2" key="1">
    <citation type="journal article" date="2017" name="Nature">
        <title>The genome of Chenopodium quinoa.</title>
        <authorList>
            <person name="Jarvis D.E."/>
            <person name="Ho Y.S."/>
            <person name="Lightfoot D.J."/>
            <person name="Schmoeckel S.M."/>
            <person name="Li B."/>
            <person name="Borm T.J.A."/>
            <person name="Ohyanagi H."/>
            <person name="Mineta K."/>
            <person name="Michell C.T."/>
            <person name="Saber N."/>
            <person name="Kharbatia N.M."/>
            <person name="Rupper R.R."/>
            <person name="Sharp A.R."/>
            <person name="Dally N."/>
            <person name="Boughton B.A."/>
            <person name="Woo Y.H."/>
            <person name="Gao G."/>
            <person name="Schijlen E.G.W.M."/>
            <person name="Guo X."/>
            <person name="Momin A.A."/>
            <person name="Negrao S."/>
            <person name="Al-Babili S."/>
            <person name="Gehring C."/>
            <person name="Roessner U."/>
            <person name="Jung C."/>
            <person name="Murphy K."/>
            <person name="Arold S.T."/>
            <person name="Gojobori T."/>
            <person name="van der Linden C.G."/>
            <person name="van Loo E.N."/>
            <person name="Jellen E.N."/>
            <person name="Maughan P.J."/>
            <person name="Tester M."/>
        </authorList>
    </citation>
    <scope>NUCLEOTIDE SEQUENCE [LARGE SCALE GENOMIC DNA]</scope>
    <source>
        <strain evidence="2">cv. PI 614886</strain>
    </source>
</reference>
<proteinExistence type="predicted"/>
<dbReference type="RefSeq" id="XP_021738522.1">
    <property type="nucleotide sequence ID" value="XM_021882830.1"/>
</dbReference>
<dbReference type="EnsemblPlants" id="AUR62016662-RA">
    <property type="protein sequence ID" value="AUR62016662-RA:cds"/>
    <property type="gene ID" value="AUR62016662"/>
</dbReference>
<reference evidence="2" key="2">
    <citation type="submission" date="2021-03" db="UniProtKB">
        <authorList>
            <consortium name="EnsemblPlants"/>
        </authorList>
    </citation>
    <scope>IDENTIFICATION</scope>
</reference>
<name>A0A803LNY3_CHEQI</name>
<protein>
    <submittedName>
        <fullName evidence="2">Uncharacterized protein</fullName>
    </submittedName>
</protein>
<keyword evidence="3" id="KW-1185">Reference proteome</keyword>
<dbReference type="RefSeq" id="XP_021738521.1">
    <property type="nucleotide sequence ID" value="XM_021882829.1"/>
</dbReference>
<dbReference type="KEGG" id="cqi:110705011"/>
<organism evidence="2 3">
    <name type="scientific">Chenopodium quinoa</name>
    <name type="common">Quinoa</name>
    <dbReference type="NCBI Taxonomy" id="63459"/>
    <lineage>
        <taxon>Eukaryota</taxon>
        <taxon>Viridiplantae</taxon>
        <taxon>Streptophyta</taxon>
        <taxon>Embryophyta</taxon>
        <taxon>Tracheophyta</taxon>
        <taxon>Spermatophyta</taxon>
        <taxon>Magnoliopsida</taxon>
        <taxon>eudicotyledons</taxon>
        <taxon>Gunneridae</taxon>
        <taxon>Pentapetalae</taxon>
        <taxon>Caryophyllales</taxon>
        <taxon>Chenopodiaceae</taxon>
        <taxon>Chenopodioideae</taxon>
        <taxon>Atripliceae</taxon>
        <taxon>Chenopodium</taxon>
    </lineage>
</organism>
<keyword evidence="1" id="KW-0812">Transmembrane</keyword>
<dbReference type="OrthoDB" id="852247at2759"/>
<evidence type="ECO:0000313" key="3">
    <source>
        <dbReference type="Proteomes" id="UP000596660"/>
    </source>
</evidence>
<sequence length="167" mass="19347">MEKLKHMNVKKDNADDFFRLSVYFMFSVYFSTNDTCISFWPVRYLESLELFKSFNWARAIYEYLRESVRKTAYGLAEDVTTVISMKGCLPLLETLIYGRIGSPYLKMEVDPKMFTKPCIIMYTKGDSRNPCTLRRVLATIKFDKIKECEDCSIEEATSPESVDASGL</sequence>
<gene>
    <name evidence="2" type="primary">LOC110705011</name>
</gene>
<evidence type="ECO:0000313" key="2">
    <source>
        <dbReference type="EnsemblPlants" id="AUR62016662-RA:cds"/>
    </source>
</evidence>
<dbReference type="GeneID" id="110705011"/>
<dbReference type="Proteomes" id="UP000596660">
    <property type="component" value="Unplaced"/>
</dbReference>